<sequence>MSDLDKSVDTVTITRLDNGYYVYSDTIRTGVEAHYCSNLRGVTKQLYRLLEGKERLSKDQIAGVKGAFTKVKETLEQEQTEEKDNA</sequence>
<accession>A0A0F9HIR6</accession>
<gene>
    <name evidence="1" type="ORF">LCGC14_1993450</name>
</gene>
<dbReference type="AlphaFoldDB" id="A0A0F9HIR6"/>
<dbReference type="EMBL" id="LAZR01022523">
    <property type="protein sequence ID" value="KKL81570.1"/>
    <property type="molecule type" value="Genomic_DNA"/>
</dbReference>
<organism evidence="1">
    <name type="scientific">marine sediment metagenome</name>
    <dbReference type="NCBI Taxonomy" id="412755"/>
    <lineage>
        <taxon>unclassified sequences</taxon>
        <taxon>metagenomes</taxon>
        <taxon>ecological metagenomes</taxon>
    </lineage>
</organism>
<name>A0A0F9HIR6_9ZZZZ</name>
<comment type="caution">
    <text evidence="1">The sequence shown here is derived from an EMBL/GenBank/DDBJ whole genome shotgun (WGS) entry which is preliminary data.</text>
</comment>
<proteinExistence type="predicted"/>
<reference evidence="1" key="1">
    <citation type="journal article" date="2015" name="Nature">
        <title>Complex archaea that bridge the gap between prokaryotes and eukaryotes.</title>
        <authorList>
            <person name="Spang A."/>
            <person name="Saw J.H."/>
            <person name="Jorgensen S.L."/>
            <person name="Zaremba-Niedzwiedzka K."/>
            <person name="Martijn J."/>
            <person name="Lind A.E."/>
            <person name="van Eijk R."/>
            <person name="Schleper C."/>
            <person name="Guy L."/>
            <person name="Ettema T.J."/>
        </authorList>
    </citation>
    <scope>NUCLEOTIDE SEQUENCE</scope>
</reference>
<protein>
    <submittedName>
        <fullName evidence="1">Uncharacterized protein</fullName>
    </submittedName>
</protein>
<evidence type="ECO:0000313" key="1">
    <source>
        <dbReference type="EMBL" id="KKL81570.1"/>
    </source>
</evidence>